<feature type="coiled-coil region" evidence="10">
    <location>
        <begin position="687"/>
        <end position="728"/>
    </location>
</feature>
<dbReference type="AlphaFoldDB" id="A0AAF0TV67"/>
<evidence type="ECO:0000313" key="12">
    <source>
        <dbReference type="EMBL" id="WMV33846.1"/>
    </source>
</evidence>
<evidence type="ECO:0000256" key="1">
    <source>
        <dbReference type="ARBA" id="ARBA00001933"/>
    </source>
</evidence>
<dbReference type="Pfam" id="PF00155">
    <property type="entry name" value="Aminotran_1_2"/>
    <property type="match status" value="1"/>
</dbReference>
<comment type="subcellular location">
    <subcellularLocation>
        <location evidence="2">Nucleus</location>
    </subcellularLocation>
</comment>
<dbReference type="GO" id="GO:0030170">
    <property type="term" value="F:pyridoxal phosphate binding"/>
    <property type="evidence" value="ECO:0007669"/>
    <property type="project" value="InterPro"/>
</dbReference>
<dbReference type="CDD" id="cd10017">
    <property type="entry name" value="B3_DNA"/>
    <property type="match status" value="1"/>
</dbReference>
<keyword evidence="4" id="KW-0808">Transferase</keyword>
<dbReference type="GO" id="GO:0016740">
    <property type="term" value="F:transferase activity"/>
    <property type="evidence" value="ECO:0007669"/>
    <property type="project" value="UniProtKB-KW"/>
</dbReference>
<evidence type="ECO:0000256" key="10">
    <source>
        <dbReference type="SAM" id="Coils"/>
    </source>
</evidence>
<evidence type="ECO:0000256" key="8">
    <source>
        <dbReference type="ARBA" id="ARBA00023163"/>
    </source>
</evidence>
<evidence type="ECO:0000256" key="6">
    <source>
        <dbReference type="ARBA" id="ARBA00023015"/>
    </source>
</evidence>
<evidence type="ECO:0000313" key="13">
    <source>
        <dbReference type="Proteomes" id="UP001234989"/>
    </source>
</evidence>
<dbReference type="GO" id="GO:0003677">
    <property type="term" value="F:DNA binding"/>
    <property type="evidence" value="ECO:0007669"/>
    <property type="project" value="UniProtKB-KW"/>
</dbReference>
<dbReference type="EMBL" id="CP133617">
    <property type="protein sequence ID" value="WMV33846.1"/>
    <property type="molecule type" value="Genomic_DNA"/>
</dbReference>
<dbReference type="InterPro" id="IPR003340">
    <property type="entry name" value="B3_DNA-bd"/>
</dbReference>
<dbReference type="Gene3D" id="2.40.330.10">
    <property type="entry name" value="DNA-binding pseudobarrel domain"/>
    <property type="match status" value="1"/>
</dbReference>
<dbReference type="SUPFAM" id="SSF53383">
    <property type="entry name" value="PLP-dependent transferases"/>
    <property type="match status" value="1"/>
</dbReference>
<dbReference type="InterPro" id="IPR050087">
    <property type="entry name" value="AON_synthase_class-II"/>
</dbReference>
<evidence type="ECO:0000256" key="3">
    <source>
        <dbReference type="ARBA" id="ARBA00010008"/>
    </source>
</evidence>
<evidence type="ECO:0000256" key="2">
    <source>
        <dbReference type="ARBA" id="ARBA00004123"/>
    </source>
</evidence>
<keyword evidence="6" id="KW-0805">Transcription regulation</keyword>
<accession>A0AAF0TV67</accession>
<comment type="cofactor">
    <cofactor evidence="1">
        <name>pyridoxal 5'-phosphate</name>
        <dbReference type="ChEBI" id="CHEBI:597326"/>
    </cofactor>
</comment>
<dbReference type="GO" id="GO:0009102">
    <property type="term" value="P:biotin biosynthetic process"/>
    <property type="evidence" value="ECO:0007669"/>
    <property type="project" value="TreeGrafter"/>
</dbReference>
<dbReference type="InterPro" id="IPR015422">
    <property type="entry name" value="PyrdxlP-dep_Trfase_small"/>
</dbReference>
<dbReference type="PANTHER" id="PTHR13693:SF77">
    <property type="entry name" value="8-AMINO-7-OXONONANOATE SYNTHASE"/>
    <property type="match status" value="1"/>
</dbReference>
<keyword evidence="10" id="KW-0175">Coiled coil</keyword>
<protein>
    <recommendedName>
        <fullName evidence="11">TF-B3 domain-containing protein</fullName>
    </recommendedName>
</protein>
<keyword evidence="7" id="KW-0238">DNA-binding</keyword>
<name>A0AAF0TV67_SOLVR</name>
<keyword evidence="9" id="KW-0539">Nucleus</keyword>
<dbReference type="InterPro" id="IPR015424">
    <property type="entry name" value="PyrdxlP-dep_Trfase"/>
</dbReference>
<keyword evidence="5" id="KW-0663">Pyridoxal phosphate</keyword>
<dbReference type="PANTHER" id="PTHR13693">
    <property type="entry name" value="CLASS II AMINOTRANSFERASE/8-AMINO-7-OXONONANOATE SYNTHASE"/>
    <property type="match status" value="1"/>
</dbReference>
<keyword evidence="13" id="KW-1185">Reference proteome</keyword>
<evidence type="ECO:0000256" key="4">
    <source>
        <dbReference type="ARBA" id="ARBA00022679"/>
    </source>
</evidence>
<keyword evidence="8" id="KW-0804">Transcription</keyword>
<organism evidence="12 13">
    <name type="scientific">Solanum verrucosum</name>
    <dbReference type="NCBI Taxonomy" id="315347"/>
    <lineage>
        <taxon>Eukaryota</taxon>
        <taxon>Viridiplantae</taxon>
        <taxon>Streptophyta</taxon>
        <taxon>Embryophyta</taxon>
        <taxon>Tracheophyta</taxon>
        <taxon>Spermatophyta</taxon>
        <taxon>Magnoliopsida</taxon>
        <taxon>eudicotyledons</taxon>
        <taxon>Gunneridae</taxon>
        <taxon>Pentapetalae</taxon>
        <taxon>asterids</taxon>
        <taxon>lamiids</taxon>
        <taxon>Solanales</taxon>
        <taxon>Solanaceae</taxon>
        <taxon>Solanoideae</taxon>
        <taxon>Solaneae</taxon>
        <taxon>Solanum</taxon>
    </lineage>
</organism>
<proteinExistence type="inferred from homology"/>
<gene>
    <name evidence="12" type="ORF">MTR67_027231</name>
</gene>
<comment type="similarity">
    <text evidence="3">Belongs to the class-II pyridoxal-phosphate-dependent aminotransferase family. BioF subfamily.</text>
</comment>
<dbReference type="InterPro" id="IPR004839">
    <property type="entry name" value="Aminotransferase_I/II_large"/>
</dbReference>
<dbReference type="SUPFAM" id="SSF101936">
    <property type="entry name" value="DNA-binding pseudobarrel domain"/>
    <property type="match status" value="1"/>
</dbReference>
<evidence type="ECO:0000256" key="7">
    <source>
        <dbReference type="ARBA" id="ARBA00023125"/>
    </source>
</evidence>
<evidence type="ECO:0000259" key="11">
    <source>
        <dbReference type="PROSITE" id="PS50863"/>
    </source>
</evidence>
<dbReference type="SMART" id="SM01019">
    <property type="entry name" value="B3"/>
    <property type="match status" value="1"/>
</dbReference>
<dbReference type="Proteomes" id="UP001234989">
    <property type="component" value="Chromosome 6"/>
</dbReference>
<dbReference type="GO" id="GO:0005634">
    <property type="term" value="C:nucleus"/>
    <property type="evidence" value="ECO:0007669"/>
    <property type="project" value="UniProtKB-SubCell"/>
</dbReference>
<dbReference type="Pfam" id="PF02362">
    <property type="entry name" value="B3"/>
    <property type="match status" value="1"/>
</dbReference>
<reference evidence="12" key="1">
    <citation type="submission" date="2023-08" db="EMBL/GenBank/DDBJ databases">
        <title>A de novo genome assembly of Solanum verrucosum Schlechtendal, a Mexican diploid species geographically isolated from the other diploid A-genome species in potato relatives.</title>
        <authorList>
            <person name="Hosaka K."/>
        </authorList>
    </citation>
    <scope>NUCLEOTIDE SEQUENCE</scope>
    <source>
        <tissue evidence="12">Young leaves</tissue>
    </source>
</reference>
<evidence type="ECO:0000256" key="9">
    <source>
        <dbReference type="ARBA" id="ARBA00023242"/>
    </source>
</evidence>
<dbReference type="InterPro" id="IPR015421">
    <property type="entry name" value="PyrdxlP-dep_Trfase_major"/>
</dbReference>
<evidence type="ECO:0000256" key="5">
    <source>
        <dbReference type="ARBA" id="ARBA00022898"/>
    </source>
</evidence>
<dbReference type="InterPro" id="IPR015300">
    <property type="entry name" value="DNA-bd_pseudobarrel_sf"/>
</dbReference>
<dbReference type="PROSITE" id="PS50863">
    <property type="entry name" value="B3"/>
    <property type="match status" value="1"/>
</dbReference>
<dbReference type="Gene3D" id="3.40.640.10">
    <property type="entry name" value="Type I PLP-dependent aspartate aminotransferase-like (Major domain)"/>
    <property type="match status" value="1"/>
</dbReference>
<dbReference type="Gene3D" id="3.90.1150.10">
    <property type="entry name" value="Aspartate Aminotransferase, domain 1"/>
    <property type="match status" value="1"/>
</dbReference>
<feature type="domain" description="TF-B3" evidence="11">
    <location>
        <begin position="383"/>
        <end position="474"/>
    </location>
</feature>
<sequence>MGPRGSALICGYTNYHRLLESSLAELKSKEDCLLCPTGFSANMAFMTAVGNVSLLLAKDSQPSIDERVAVFSDALNHASIIDGIRLAEKQKSVAAFVYQHCDMHHLNELLTNCPMKKKVVITDSLFSMDGDFAPLVELVKLRKKHGFLLAIDDAHATFVCGKTGGGAAELFNCISDVDICIGTLSKAGGCHGGYIACSKKWKQLIQSRGRSFIFSTSTPVPIAAAAHAAVIVAKKEMWRRRAIWNRVQDFRDLTGIPITSPIISLIVGSEAKALQASRHLLEFGFHITAIRPPTVAPNSCSEPFFEMAKKSPALSSSKKKALQIKKKALPPSKTNKVVNGGKKKVQICPEKKTLKYSSVDVNSSAMLRAAEVQANLPCQFPSFVKYMLPSHVTGGFWLGFPKKFCDCHLPKHDDIVVLVDENDEESPTKYLVDKNGLSGGWRGFSIAHNLLEGDVLVFQLIQPSKFKVYIIRENCLAEIDGAITLLNLDFRARPIKSDHDEEMKICEAKEEKYLEPPVRDINQDDKIGETMLLPNSDHDPVADQCGNDSDNGSEVLEGIRFSQSQVEFKDVKDYSGFSILVDGLIIDSEVPALHIRTKYYDLCRTQNSFLHDHLLGGLNVKLAAGMITETVNIADAIRACTSSTPHEFLETWDGTLKGFECLGMNVGFLRTRINKLDSLSSESKNVLASKKVDLAEAKEEMRILEEKVLKVKEVIKNVESEIEVLTKKDANFELMFKALAASPW</sequence>